<keyword evidence="2" id="KW-0547">Nucleotide-binding</keyword>
<keyword evidence="2" id="KW-0067">ATP-binding</keyword>
<dbReference type="InterPro" id="IPR007421">
    <property type="entry name" value="Schlafen_AlbA_2_dom"/>
</dbReference>
<evidence type="ECO:0000313" key="2">
    <source>
        <dbReference type="EMBL" id="MBW4465535.1"/>
    </source>
</evidence>
<dbReference type="EMBL" id="JAHHHV010000048">
    <property type="protein sequence ID" value="MBW4465535.1"/>
    <property type="molecule type" value="Genomic_DNA"/>
</dbReference>
<dbReference type="Pfam" id="PF04326">
    <property type="entry name" value="SLFN_AlbA_2"/>
    <property type="match status" value="1"/>
</dbReference>
<dbReference type="GO" id="GO:0005524">
    <property type="term" value="F:ATP binding"/>
    <property type="evidence" value="ECO:0007669"/>
    <property type="project" value="UniProtKB-KW"/>
</dbReference>
<comment type="caution">
    <text evidence="2">The sequence shown here is derived from an EMBL/GenBank/DDBJ whole genome shotgun (WGS) entry which is preliminary data.</text>
</comment>
<evidence type="ECO:0000259" key="1">
    <source>
        <dbReference type="Pfam" id="PF04326"/>
    </source>
</evidence>
<evidence type="ECO:0000313" key="3">
    <source>
        <dbReference type="Proteomes" id="UP000707356"/>
    </source>
</evidence>
<reference evidence="2" key="1">
    <citation type="submission" date="2021-05" db="EMBL/GenBank/DDBJ databases">
        <authorList>
            <person name="Pietrasiak N."/>
            <person name="Ward R."/>
            <person name="Stajich J.E."/>
            <person name="Kurbessoian T."/>
        </authorList>
    </citation>
    <scope>NUCLEOTIDE SEQUENCE</scope>
    <source>
        <strain evidence="2">GSE-TBD4-15B</strain>
    </source>
</reference>
<dbReference type="Proteomes" id="UP000707356">
    <property type="component" value="Unassembled WGS sequence"/>
</dbReference>
<reference evidence="2" key="2">
    <citation type="journal article" date="2022" name="Microbiol. Resour. Announc.">
        <title>Metagenome Sequencing to Explore Phylogenomics of Terrestrial Cyanobacteria.</title>
        <authorList>
            <person name="Ward R.D."/>
            <person name="Stajich J.E."/>
            <person name="Johansen J.R."/>
            <person name="Huntemann M."/>
            <person name="Clum A."/>
            <person name="Foster B."/>
            <person name="Foster B."/>
            <person name="Roux S."/>
            <person name="Palaniappan K."/>
            <person name="Varghese N."/>
            <person name="Mukherjee S."/>
            <person name="Reddy T.B.K."/>
            <person name="Daum C."/>
            <person name="Copeland A."/>
            <person name="Chen I.A."/>
            <person name="Ivanova N.N."/>
            <person name="Kyrpides N.C."/>
            <person name="Shapiro N."/>
            <person name="Eloe-Fadrosh E.A."/>
            <person name="Pietrasiak N."/>
        </authorList>
    </citation>
    <scope>NUCLEOTIDE SEQUENCE</scope>
    <source>
        <strain evidence="2">GSE-TBD4-15B</strain>
    </source>
</reference>
<dbReference type="InterPro" id="IPR038461">
    <property type="entry name" value="Schlafen_AlbA_2_dom_sf"/>
</dbReference>
<sequence length="466" mass="52898">MEAISKRMQELIQQPQESLSVELKSWIDPDQPHDISKIVKAALAMRNHGGGYIIIGFDNKTREPLIDDAPLNVRELFHIDKIQGMIAKYSSEAFEVDVQFPQRNGQDFPVINIPTGIKTPVASKKELPSTDRNKPLIDVDTIYVRSLSSNNTPSTTKAQSKDWDRLIEICFDNREADIGRFIRRHLGGVGSEQLNSLATAFAGNLKSEVSTEDLLRAYFNESEKYYEQAVFNRKVELPKRGFREVGLILIGEIPDHSPNQAFLNLLDSSNPNYTGWPVWLDSRQFPANSRPYVNNGAWEALLIDLERSWGSHIDFMRLDPQGKFFLRRALEDDMQEPDRSPRPLTVLDWGLSIIRTAEAIAVGIAFAISMGCLPEKTTLAFGFKWSGLKGRKISSWANPRRVMFHSYSAYQDEVIVFVNVPLDTPLSALSQYVSKVIKPLFETFEGFTLGEDIIEEMTRSLIERRL</sequence>
<organism evidence="2 3">
    <name type="scientific">Pegethrix bostrychoides GSE-TBD4-15B</name>
    <dbReference type="NCBI Taxonomy" id="2839662"/>
    <lineage>
        <taxon>Bacteria</taxon>
        <taxon>Bacillati</taxon>
        <taxon>Cyanobacteriota</taxon>
        <taxon>Cyanophyceae</taxon>
        <taxon>Oculatellales</taxon>
        <taxon>Oculatellaceae</taxon>
        <taxon>Pegethrix</taxon>
    </lineage>
</organism>
<protein>
    <submittedName>
        <fullName evidence="2">ATP-binding protein</fullName>
    </submittedName>
</protein>
<accession>A0A951PAG0</accession>
<dbReference type="Gene3D" id="3.30.950.30">
    <property type="entry name" value="Schlafen, AAA domain"/>
    <property type="match status" value="1"/>
</dbReference>
<gene>
    <name evidence="2" type="ORF">KME07_08850</name>
</gene>
<dbReference type="AlphaFoldDB" id="A0A951PAG0"/>
<proteinExistence type="predicted"/>
<name>A0A951PAG0_9CYAN</name>
<feature type="domain" description="Schlafen AlbA-2" evidence="1">
    <location>
        <begin position="17"/>
        <end position="150"/>
    </location>
</feature>